<evidence type="ECO:0000313" key="4">
    <source>
        <dbReference type="EMBL" id="CAD5234411.1"/>
    </source>
</evidence>
<gene>
    <name evidence="4" type="ORF">BXYJ_LOCUS14502</name>
</gene>
<dbReference type="AlphaFoldDB" id="A0A7I8X122"/>
<proteinExistence type="predicted"/>
<dbReference type="PANTHER" id="PTHR46901:SF2">
    <property type="entry name" value="GH04942P"/>
    <property type="match status" value="1"/>
</dbReference>
<keyword evidence="5" id="KW-1185">Reference proteome</keyword>
<organism evidence="4 5">
    <name type="scientific">Bursaphelenchus xylophilus</name>
    <name type="common">Pinewood nematode worm</name>
    <name type="synonym">Aphelenchoides xylophilus</name>
    <dbReference type="NCBI Taxonomy" id="6326"/>
    <lineage>
        <taxon>Eukaryota</taxon>
        <taxon>Metazoa</taxon>
        <taxon>Ecdysozoa</taxon>
        <taxon>Nematoda</taxon>
        <taxon>Chromadorea</taxon>
        <taxon>Rhabditida</taxon>
        <taxon>Tylenchina</taxon>
        <taxon>Tylenchomorpha</taxon>
        <taxon>Aphelenchoidea</taxon>
        <taxon>Aphelenchoididae</taxon>
        <taxon>Bursaphelenchus</taxon>
    </lineage>
</organism>
<evidence type="ECO:0000256" key="1">
    <source>
        <dbReference type="PROSITE-ProRule" id="PRU00076"/>
    </source>
</evidence>
<sequence length="443" mass="50339">MIWLLCLFLFFPSLNSNISWIFPFPRWPSLDGINSRDYHYPCGINKNNKSHKYTFVLHRPYVLRWKTTGNHNKGYRINLYDSSNHSIQIHPSSKSQEQSFNSNINSVTISFKHPCDDCFMQIEESTTSGPTYFSCADIDIRDKEVTASNVTGELCKETQFEGDYCQLKGKCIIQEKEAISKICVCQNGMFGDNCEMVSIMNKYDACFNKDGPNSTNSWNYISYGIFNDGCYTQTILSSNDFLYSRVISGQIEFIIDTEICGEITLGLRPSFFGIECRDWPEEFLGADIINYTEIGRNYLLDIASCLDILTASITFDGHINVRDGFVYSNHTPLWDTQVGGNSSFSAAFGWKVAGRMVIMFRKPIKSLEQGLDHSFGPQMVGIFMKRSQSALGDNTYHDRDNGVFFTLNLQSSLTEVERSSGIELISSPLQILLMIIFFFSKST</sequence>
<dbReference type="Proteomes" id="UP000582659">
    <property type="component" value="Unassembled WGS sequence"/>
</dbReference>
<dbReference type="PANTHER" id="PTHR46901">
    <property type="entry name" value="GH04942P"/>
    <property type="match status" value="1"/>
</dbReference>
<reference evidence="4" key="1">
    <citation type="submission" date="2020-09" db="EMBL/GenBank/DDBJ databases">
        <authorList>
            <person name="Kikuchi T."/>
        </authorList>
    </citation>
    <scope>NUCLEOTIDE SEQUENCE</scope>
    <source>
        <strain evidence="4">Ka4C1</strain>
    </source>
</reference>
<protein>
    <submittedName>
        <fullName evidence="4">(pine wood nematode) hypothetical protein</fullName>
    </submittedName>
</protein>
<evidence type="ECO:0000256" key="2">
    <source>
        <dbReference type="SAM" id="SignalP"/>
    </source>
</evidence>
<keyword evidence="1" id="KW-1015">Disulfide bond</keyword>
<evidence type="ECO:0000259" key="3">
    <source>
        <dbReference type="PROSITE" id="PS50026"/>
    </source>
</evidence>
<comment type="caution">
    <text evidence="1">Lacks conserved residue(s) required for the propagation of feature annotation.</text>
</comment>
<dbReference type="OrthoDB" id="188511at2759"/>
<keyword evidence="2" id="KW-0732">Signal</keyword>
<dbReference type="SMR" id="A0A7I8X122"/>
<keyword evidence="1" id="KW-0245">EGF-like domain</keyword>
<comment type="caution">
    <text evidence="4">The sequence shown here is derived from an EMBL/GenBank/DDBJ whole genome shotgun (WGS) entry which is preliminary data.</text>
</comment>
<evidence type="ECO:0000313" key="5">
    <source>
        <dbReference type="Proteomes" id="UP000659654"/>
    </source>
</evidence>
<dbReference type="EMBL" id="CAJFDI010000006">
    <property type="protein sequence ID" value="CAD5234411.1"/>
    <property type="molecule type" value="Genomic_DNA"/>
</dbReference>
<feature type="domain" description="EGF-like" evidence="3">
    <location>
        <begin position="151"/>
        <end position="195"/>
    </location>
</feature>
<dbReference type="PROSITE" id="PS00022">
    <property type="entry name" value="EGF_1"/>
    <property type="match status" value="1"/>
</dbReference>
<accession>A0A7I8X122</accession>
<name>A0A7I8X122_BURXY</name>
<dbReference type="InterPro" id="IPR000742">
    <property type="entry name" value="EGF"/>
</dbReference>
<dbReference type="PROSITE" id="PS50026">
    <property type="entry name" value="EGF_3"/>
    <property type="match status" value="1"/>
</dbReference>
<feature type="chain" id="PRO_5035384928" evidence="2">
    <location>
        <begin position="17"/>
        <end position="443"/>
    </location>
</feature>
<feature type="signal peptide" evidence="2">
    <location>
        <begin position="1"/>
        <end position="16"/>
    </location>
</feature>
<dbReference type="Proteomes" id="UP000659654">
    <property type="component" value="Unassembled WGS sequence"/>
</dbReference>
<feature type="disulfide bond" evidence="1">
    <location>
        <begin position="185"/>
        <end position="194"/>
    </location>
</feature>
<dbReference type="EMBL" id="CAJFCV020000006">
    <property type="protein sequence ID" value="CAG9130176.1"/>
    <property type="molecule type" value="Genomic_DNA"/>
</dbReference>